<evidence type="ECO:0008006" key="3">
    <source>
        <dbReference type="Google" id="ProtNLM"/>
    </source>
</evidence>
<dbReference type="AlphaFoldDB" id="A0A401LPR0"/>
<protein>
    <recommendedName>
        <fullName evidence="3">DNA-damage-inducible protein D</fullName>
    </recommendedName>
</protein>
<dbReference type="Proteomes" id="UP000288079">
    <property type="component" value="Unassembled WGS sequence"/>
</dbReference>
<proteinExistence type="predicted"/>
<reference evidence="1 2" key="1">
    <citation type="submission" date="2018-10" db="EMBL/GenBank/DDBJ databases">
        <title>Draft Genome Sequence of Bacteroides sp. KCTC 15687.</title>
        <authorList>
            <person name="Yu S.Y."/>
            <person name="Kim J.S."/>
            <person name="Oh B.S."/>
            <person name="Park S.H."/>
            <person name="Kang S.W."/>
            <person name="Park J.E."/>
            <person name="Choi S.H."/>
            <person name="Han K.I."/>
            <person name="Lee K.C."/>
            <person name="Eom M.K."/>
            <person name="Suh M.K."/>
            <person name="Lee D.H."/>
            <person name="Yoon H."/>
            <person name="Kim B."/>
            <person name="Yang S.J."/>
            <person name="Lee J.S."/>
            <person name="Lee J.H."/>
        </authorList>
    </citation>
    <scope>NUCLEOTIDE SEQUENCE [LARGE SCALE GENOMIC DNA]</scope>
    <source>
        <strain evidence="1 2">KCTC 15687</strain>
    </source>
</reference>
<sequence>MTKEMVTIGSGAEKEIVDILLTRYACYLIAQNEDSRKEEVAFAQTYFAIQTRRADNLAVRKMLLERDIVPYVC</sequence>
<dbReference type="EMBL" id="BHWB01000001">
    <property type="protein sequence ID" value="GCB33536.1"/>
    <property type="molecule type" value="Genomic_DNA"/>
</dbReference>
<organism evidence="1 2">
    <name type="scientific">Bacteroides faecalis</name>
    <dbReference type="NCBI Taxonomy" id="2447885"/>
    <lineage>
        <taxon>Bacteria</taxon>
        <taxon>Pseudomonadati</taxon>
        <taxon>Bacteroidota</taxon>
        <taxon>Bacteroidia</taxon>
        <taxon>Bacteroidales</taxon>
        <taxon>Bacteroidaceae</taxon>
        <taxon>Bacteroides</taxon>
    </lineage>
</organism>
<gene>
    <name evidence="1" type="ORF">KGMB02408_04810</name>
</gene>
<comment type="caution">
    <text evidence="1">The sequence shown here is derived from an EMBL/GenBank/DDBJ whole genome shotgun (WGS) entry which is preliminary data.</text>
</comment>
<accession>A0A401LPR0</accession>
<evidence type="ECO:0000313" key="2">
    <source>
        <dbReference type="Proteomes" id="UP000288079"/>
    </source>
</evidence>
<evidence type="ECO:0000313" key="1">
    <source>
        <dbReference type="EMBL" id="GCB33536.1"/>
    </source>
</evidence>
<name>A0A401LPR0_9BACE</name>
<keyword evidence="2" id="KW-1185">Reference proteome</keyword>